<gene>
    <name evidence="2" type="ORF">FU658_11395</name>
</gene>
<dbReference type="InterPro" id="IPR011990">
    <property type="entry name" value="TPR-like_helical_dom_sf"/>
</dbReference>
<dbReference type="RefSeq" id="WP_147892200.1">
    <property type="nucleotide sequence ID" value="NZ_VRTS01000008.1"/>
</dbReference>
<dbReference type="OrthoDB" id="5974438at2"/>
<reference evidence="2 3" key="1">
    <citation type="submission" date="2019-08" db="EMBL/GenBank/DDBJ databases">
        <authorList>
            <person name="Karlyshev A.V."/>
        </authorList>
    </citation>
    <scope>NUCLEOTIDE SEQUENCE [LARGE SCALE GENOMIC DNA]</scope>
    <source>
        <strain evidence="2 3">Alg18-2.2</strain>
    </source>
</reference>
<evidence type="ECO:0000313" key="3">
    <source>
        <dbReference type="Proteomes" id="UP000321248"/>
    </source>
</evidence>
<evidence type="ECO:0008006" key="4">
    <source>
        <dbReference type="Google" id="ProtNLM"/>
    </source>
</evidence>
<dbReference type="SUPFAM" id="SSF48452">
    <property type="entry name" value="TPR-like"/>
    <property type="match status" value="1"/>
</dbReference>
<sequence length="218" mass="23859">MKIRLTRSRVGAPCAAALLALAAAWLAIPAAAQTLDLPTPAASYSDHDPAGAIYPDMDPSTPDLEATLNQGVRRGRNNPVPLAQRGLFYTLQGQRSRGQRDYDRALASGEDGSAERRYAHWSYGWALHASGDHAGALEHWRTSAQLHGGNPNWVPSTYAIALWSLGAREPAVAFFDIAVREEPALWETDAAVEATTRDWRPNDRLAILSIHNQWQSAR</sequence>
<dbReference type="Gene3D" id="1.25.40.10">
    <property type="entry name" value="Tetratricopeptide repeat domain"/>
    <property type="match status" value="1"/>
</dbReference>
<organism evidence="2 3">
    <name type="scientific">Alkalisalibacterium limincola</name>
    <dbReference type="NCBI Taxonomy" id="2699169"/>
    <lineage>
        <taxon>Bacteria</taxon>
        <taxon>Pseudomonadati</taxon>
        <taxon>Pseudomonadota</taxon>
        <taxon>Gammaproteobacteria</taxon>
        <taxon>Lysobacterales</taxon>
        <taxon>Lysobacteraceae</taxon>
        <taxon>Alkalisalibacterium</taxon>
    </lineage>
</organism>
<feature type="chain" id="PRO_5023021211" description="Tetratricopeptide repeat protein" evidence="1">
    <location>
        <begin position="33"/>
        <end position="218"/>
    </location>
</feature>
<dbReference type="EMBL" id="VRTS01000008">
    <property type="protein sequence ID" value="TXK60741.1"/>
    <property type="molecule type" value="Genomic_DNA"/>
</dbReference>
<comment type="caution">
    <text evidence="2">The sequence shown here is derived from an EMBL/GenBank/DDBJ whole genome shotgun (WGS) entry which is preliminary data.</text>
</comment>
<evidence type="ECO:0000313" key="2">
    <source>
        <dbReference type="EMBL" id="TXK60741.1"/>
    </source>
</evidence>
<protein>
    <recommendedName>
        <fullName evidence="4">Tetratricopeptide repeat protein</fullName>
    </recommendedName>
</protein>
<name>A0A5C8KKS3_9GAMM</name>
<accession>A0A5C8KKS3</accession>
<keyword evidence="3" id="KW-1185">Reference proteome</keyword>
<feature type="signal peptide" evidence="1">
    <location>
        <begin position="1"/>
        <end position="32"/>
    </location>
</feature>
<evidence type="ECO:0000256" key="1">
    <source>
        <dbReference type="SAM" id="SignalP"/>
    </source>
</evidence>
<keyword evidence="1" id="KW-0732">Signal</keyword>
<proteinExistence type="predicted"/>
<dbReference type="AlphaFoldDB" id="A0A5C8KKS3"/>
<dbReference type="Proteomes" id="UP000321248">
    <property type="component" value="Unassembled WGS sequence"/>
</dbReference>